<dbReference type="EMBL" id="CABFNS010000710">
    <property type="protein sequence ID" value="VUC23649.1"/>
    <property type="molecule type" value="Genomic_DNA"/>
</dbReference>
<comment type="caution">
    <text evidence="2">The sequence shown here is derived from an EMBL/GenBank/DDBJ whole genome shotgun (WGS) entry which is preliminary data.</text>
</comment>
<dbReference type="CDD" id="cd06578">
    <property type="entry name" value="HemD"/>
    <property type="match status" value="1"/>
</dbReference>
<protein>
    <recommendedName>
        <fullName evidence="1">Tetrapyrrole biosynthesis uroporphyrinogen III synthase domain-containing protein</fullName>
    </recommendedName>
</protein>
<dbReference type="Proteomes" id="UP000766486">
    <property type="component" value="Unassembled WGS sequence"/>
</dbReference>
<dbReference type="PANTHER" id="PTHR12390">
    <property type="entry name" value="UROPORPHYRINOGEN III SYNTHASE"/>
    <property type="match status" value="1"/>
</dbReference>
<name>A0ABY6TY65_BIOOC</name>
<dbReference type="InterPro" id="IPR036108">
    <property type="entry name" value="4pyrrol_syn_uPrphyn_synt_sf"/>
</dbReference>
<feature type="domain" description="Tetrapyrrole biosynthesis uroporphyrinogen III synthase" evidence="1">
    <location>
        <begin position="47"/>
        <end position="331"/>
    </location>
</feature>
<dbReference type="PANTHER" id="PTHR12390:SF0">
    <property type="entry name" value="UROPORPHYRINOGEN-III SYNTHASE"/>
    <property type="match status" value="1"/>
</dbReference>
<dbReference type="InterPro" id="IPR039793">
    <property type="entry name" value="UROS/Hem4"/>
</dbReference>
<evidence type="ECO:0000313" key="3">
    <source>
        <dbReference type="Proteomes" id="UP000766486"/>
    </source>
</evidence>
<evidence type="ECO:0000313" key="2">
    <source>
        <dbReference type="EMBL" id="VUC23649.1"/>
    </source>
</evidence>
<dbReference type="Pfam" id="PF02602">
    <property type="entry name" value="HEM4"/>
    <property type="match status" value="1"/>
</dbReference>
<proteinExistence type="predicted"/>
<evidence type="ECO:0000259" key="1">
    <source>
        <dbReference type="Pfam" id="PF02602"/>
    </source>
</evidence>
<organism evidence="2 3">
    <name type="scientific">Bionectria ochroleuca</name>
    <name type="common">Gliocladium roseum</name>
    <dbReference type="NCBI Taxonomy" id="29856"/>
    <lineage>
        <taxon>Eukaryota</taxon>
        <taxon>Fungi</taxon>
        <taxon>Dikarya</taxon>
        <taxon>Ascomycota</taxon>
        <taxon>Pezizomycotina</taxon>
        <taxon>Sordariomycetes</taxon>
        <taxon>Hypocreomycetidae</taxon>
        <taxon>Hypocreales</taxon>
        <taxon>Bionectriaceae</taxon>
        <taxon>Clonostachys</taxon>
    </lineage>
</organism>
<dbReference type="InterPro" id="IPR003754">
    <property type="entry name" value="4pyrrol_synth_uPrphyn_synth"/>
</dbReference>
<gene>
    <name evidence="2" type="ORF">CLO192961_LOCUS121731</name>
</gene>
<accession>A0ABY6TY65</accession>
<sequence length="342" mass="37103">MASSDPPSVPILLLKTKSTPIDTYEELFSSTPVPSSGSDETRTRFSPQFVPVLQHRLEESGVSVLRDHLQNQSISPREDSAYGGLIFTSQRAVEAFAKTVDEGKGAFLYPPKPVRNTTARINATPPSGASTGDPSWPHLQNIPIYSVGPATTRALRAIPQAPSPLQVFGEHTGNGEALSHFILDHYSEWYSGRTTKPPLLFLVGEQRRDIIPKTLMDPALPSDRRIEVTEKVVYGTGVMESFLSDFTAVLRDTADARERWVVVFSPTGCDSMLRGMGLLGEDGKVAGAAASRDGKTYVATIGPTTKQHLESNFDFSPDVSAETPSPEGILQAIASYKASKRN</sequence>
<reference evidence="2 3" key="1">
    <citation type="submission" date="2019-06" db="EMBL/GenBank/DDBJ databases">
        <authorList>
            <person name="Broberg M."/>
        </authorList>
    </citation>
    <scope>NUCLEOTIDE SEQUENCE [LARGE SCALE GENOMIC DNA]</scope>
</reference>
<dbReference type="SUPFAM" id="SSF69618">
    <property type="entry name" value="HemD-like"/>
    <property type="match status" value="1"/>
</dbReference>
<keyword evidence="3" id="KW-1185">Reference proteome</keyword>
<dbReference type="Gene3D" id="3.40.50.10090">
    <property type="match status" value="2"/>
</dbReference>